<protein>
    <submittedName>
        <fullName evidence="5">DUF2800 domain-containing protein</fullName>
    </submittedName>
</protein>
<proteinExistence type="predicted"/>
<dbReference type="GO" id="GO:0006281">
    <property type="term" value="P:DNA repair"/>
    <property type="evidence" value="ECO:0007669"/>
    <property type="project" value="UniProtKB-KW"/>
</dbReference>
<dbReference type="Pfam" id="PF12705">
    <property type="entry name" value="PDDEXK_1"/>
    <property type="match status" value="1"/>
</dbReference>
<dbReference type="InterPro" id="IPR038726">
    <property type="entry name" value="PDDEXK_AddAB-type"/>
</dbReference>
<keyword evidence="2" id="KW-0347">Helicase</keyword>
<dbReference type="Gene3D" id="3.90.320.10">
    <property type="match status" value="1"/>
</dbReference>
<keyword evidence="3" id="KW-0234">DNA repair</keyword>
<dbReference type="SUPFAM" id="SSF52980">
    <property type="entry name" value="Restriction endonuclease-like"/>
    <property type="match status" value="1"/>
</dbReference>
<dbReference type="GO" id="GO:0004386">
    <property type="term" value="F:helicase activity"/>
    <property type="evidence" value="ECO:0007669"/>
    <property type="project" value="UniProtKB-KW"/>
</dbReference>
<keyword evidence="2" id="KW-0547">Nucleotide-binding</keyword>
<sequence>MTTTPASLSPSRAGDFVSCPLLFRYRTVDRLPETSSPDAVRGTLVHQVLEDVFDLPAAERTPERAHALLEPAWAALRERSEEAREVAGRLDEVPWLASAHEAVERWFTLEDPTRLEPAERESYVEAELASGLRLRGIIDRLDATPDGALRVVDYKTGKVPAEGYEARVLFQLRLYALILWRSRGVVAKRLQLVYLGGEGQVLTYDPDEADLVATERKVEAIWAAIQEALRTGEFEPRRGKQCDWCPHQAICPAWGGTALPWPVVAPTSASAGPLARLRAGVRRAWRRVRGRRAPR</sequence>
<evidence type="ECO:0000313" key="5">
    <source>
        <dbReference type="EMBL" id="MXG88836.1"/>
    </source>
</evidence>
<evidence type="ECO:0000256" key="2">
    <source>
        <dbReference type="ARBA" id="ARBA00022806"/>
    </source>
</evidence>
<keyword evidence="1" id="KW-0227">DNA damage</keyword>
<feature type="domain" description="PD-(D/E)XK endonuclease-like" evidence="4">
    <location>
        <begin position="7"/>
        <end position="252"/>
    </location>
</feature>
<keyword evidence="6" id="KW-1185">Reference proteome</keyword>
<dbReference type="AlphaFoldDB" id="A0A6L7ETA1"/>
<evidence type="ECO:0000256" key="3">
    <source>
        <dbReference type="ARBA" id="ARBA00023204"/>
    </source>
</evidence>
<reference evidence="5 6" key="1">
    <citation type="submission" date="2019-12" db="EMBL/GenBank/DDBJ databases">
        <authorList>
            <person name="Kun Z."/>
        </authorList>
    </citation>
    <scope>NUCLEOTIDE SEQUENCE [LARGE SCALE GENOMIC DNA]</scope>
    <source>
        <strain evidence="5 6">YIM 123512</strain>
    </source>
</reference>
<keyword evidence="2" id="KW-0378">Hydrolase</keyword>
<keyword evidence="2" id="KW-0067">ATP-binding</keyword>
<dbReference type="InterPro" id="IPR011335">
    <property type="entry name" value="Restrct_endonuc-II-like"/>
</dbReference>
<evidence type="ECO:0000256" key="1">
    <source>
        <dbReference type="ARBA" id="ARBA00022763"/>
    </source>
</evidence>
<evidence type="ECO:0000313" key="6">
    <source>
        <dbReference type="Proteomes" id="UP000473325"/>
    </source>
</evidence>
<organism evidence="5 6">
    <name type="scientific">Nocardioides flavescens</name>
    <dbReference type="NCBI Taxonomy" id="2691959"/>
    <lineage>
        <taxon>Bacteria</taxon>
        <taxon>Bacillati</taxon>
        <taxon>Actinomycetota</taxon>
        <taxon>Actinomycetes</taxon>
        <taxon>Propionibacteriales</taxon>
        <taxon>Nocardioidaceae</taxon>
        <taxon>Nocardioides</taxon>
    </lineage>
</organism>
<accession>A0A6L7ETA1</accession>
<dbReference type="InterPro" id="IPR011604">
    <property type="entry name" value="PDDEXK-like_dom_sf"/>
</dbReference>
<comment type="caution">
    <text evidence="5">The sequence shown here is derived from an EMBL/GenBank/DDBJ whole genome shotgun (WGS) entry which is preliminary data.</text>
</comment>
<dbReference type="EMBL" id="WUEK01000002">
    <property type="protein sequence ID" value="MXG88836.1"/>
    <property type="molecule type" value="Genomic_DNA"/>
</dbReference>
<name>A0A6L7ETA1_9ACTN</name>
<dbReference type="Proteomes" id="UP000473325">
    <property type="component" value="Unassembled WGS sequence"/>
</dbReference>
<gene>
    <name evidence="5" type="ORF">GRQ65_04655</name>
</gene>
<evidence type="ECO:0000259" key="4">
    <source>
        <dbReference type="Pfam" id="PF12705"/>
    </source>
</evidence>
<dbReference type="RefSeq" id="WP_160875585.1">
    <property type="nucleotide sequence ID" value="NZ_WUEK01000002.1"/>
</dbReference>